<dbReference type="PANTHER" id="PTHR18968:SF13">
    <property type="entry name" value="ACETOLACTATE SYNTHASE CATALYTIC SUBUNIT, MITOCHONDRIAL"/>
    <property type="match status" value="1"/>
</dbReference>
<evidence type="ECO:0000313" key="7">
    <source>
        <dbReference type="EMBL" id="SAL53666.1"/>
    </source>
</evidence>
<evidence type="ECO:0000256" key="1">
    <source>
        <dbReference type="ARBA" id="ARBA00007812"/>
    </source>
</evidence>
<dbReference type="InterPro" id="IPR029035">
    <property type="entry name" value="DHS-like_NAD/FAD-binding_dom"/>
</dbReference>
<dbReference type="GO" id="GO:0003984">
    <property type="term" value="F:acetolactate synthase activity"/>
    <property type="evidence" value="ECO:0007669"/>
    <property type="project" value="TreeGrafter"/>
</dbReference>
<feature type="domain" description="Thiamine pyrophosphate enzyme central" evidence="4">
    <location>
        <begin position="198"/>
        <end position="311"/>
    </location>
</feature>
<dbReference type="Pfam" id="PF02776">
    <property type="entry name" value="TPP_enzyme_N"/>
    <property type="match status" value="1"/>
</dbReference>
<organism evidence="7 8">
    <name type="scientific">Caballeronia udeis</name>
    <dbReference type="NCBI Taxonomy" id="1232866"/>
    <lineage>
        <taxon>Bacteria</taxon>
        <taxon>Pseudomonadati</taxon>
        <taxon>Pseudomonadota</taxon>
        <taxon>Betaproteobacteria</taxon>
        <taxon>Burkholderiales</taxon>
        <taxon>Burkholderiaceae</taxon>
        <taxon>Caballeronia</taxon>
    </lineage>
</organism>
<evidence type="ECO:0000259" key="4">
    <source>
        <dbReference type="Pfam" id="PF00205"/>
    </source>
</evidence>
<dbReference type="GO" id="GO:0030976">
    <property type="term" value="F:thiamine pyrophosphate binding"/>
    <property type="evidence" value="ECO:0007669"/>
    <property type="project" value="InterPro"/>
</dbReference>
<dbReference type="InterPro" id="IPR045229">
    <property type="entry name" value="TPP_enz"/>
</dbReference>
<dbReference type="InterPro" id="IPR012001">
    <property type="entry name" value="Thiamin_PyroP_enz_TPP-bd_dom"/>
</dbReference>
<dbReference type="CDD" id="cd07035">
    <property type="entry name" value="TPP_PYR_POX_like"/>
    <property type="match status" value="1"/>
</dbReference>
<feature type="domain" description="Thiamine pyrophosphate enzyme TPP-binding" evidence="5">
    <location>
        <begin position="403"/>
        <end position="554"/>
    </location>
</feature>
<evidence type="ECO:0000313" key="8">
    <source>
        <dbReference type="Proteomes" id="UP000054683"/>
    </source>
</evidence>
<dbReference type="Proteomes" id="UP000054683">
    <property type="component" value="Unassembled WGS sequence"/>
</dbReference>
<dbReference type="GO" id="GO:0016874">
    <property type="term" value="F:ligase activity"/>
    <property type="evidence" value="ECO:0007669"/>
    <property type="project" value="UniProtKB-KW"/>
</dbReference>
<dbReference type="EMBL" id="FCOK02000046">
    <property type="protein sequence ID" value="SAL53666.1"/>
    <property type="molecule type" value="Genomic_DNA"/>
</dbReference>
<evidence type="ECO:0000259" key="6">
    <source>
        <dbReference type="Pfam" id="PF02776"/>
    </source>
</evidence>
<comment type="similarity">
    <text evidence="1 3">Belongs to the TPP enzyme family.</text>
</comment>
<dbReference type="Pfam" id="PF02775">
    <property type="entry name" value="TPP_enzyme_C"/>
    <property type="match status" value="1"/>
</dbReference>
<dbReference type="RefSeq" id="WP_062089999.1">
    <property type="nucleotide sequence ID" value="NZ_FCOK02000046.1"/>
</dbReference>
<sequence length="589" mass="62023">MKLTGAQAIAQAMKMHGVQYVAGVPGRDCLPLLDALLDAGRDIPFIQVMQSKSAVHLADGFHRACGRPMAVVGGVSGNDLAIASDVGSMTEHSSAALLLRGYAAAGKYSPKRITPRKASNTQIGMNAFGTAPKRWNPRNARDLLGVLPLALGDLLASQPSPVQLDVSLEVQVEQIDVDVSLLQSVGTPDLPDADESLIEQAAALLGASVRPVLFVGIGAVTSNASEILVKLASKAGAAVVTTASAKGVIAEDHPLSGLSAGRFGTGVGNAILARADLVLVAGCTDSDWAAIQNSSGSKTSTDAQKLITFSPGSVSGKQPRLCISADLSRSLSGIAQSISTYRSRRALAQHASWLAVVQQLKARWLRMVEDRSGLLKTPFPAQRPIAKLQELMSRDGLIVAGPGTALIAVQQVFRAYAPRTQLTCANSPVTGWAVPAAIGAKLAVPARDVVCIVGDGDFLQSIPEMAVCVMHSLPLVFVVLNNCGHMSTRFLQQKLLGRHVGSEFNLPNGRPYSPNFSDIARSFGLEAWRVEYESQLESALSRALSSGGPALVEVLTEREDTASLTECWDGFGYEGGQASTCRPERSFVE</sequence>
<dbReference type="OrthoDB" id="2254214at2"/>
<dbReference type="GO" id="GO:0009097">
    <property type="term" value="P:isoleucine biosynthetic process"/>
    <property type="evidence" value="ECO:0007669"/>
    <property type="project" value="TreeGrafter"/>
</dbReference>
<accession>A0A158IAS3</accession>
<dbReference type="InterPro" id="IPR012000">
    <property type="entry name" value="Thiamin_PyroP_enz_cen_dom"/>
</dbReference>
<dbReference type="InterPro" id="IPR029061">
    <property type="entry name" value="THDP-binding"/>
</dbReference>
<evidence type="ECO:0000259" key="5">
    <source>
        <dbReference type="Pfam" id="PF02775"/>
    </source>
</evidence>
<protein>
    <submittedName>
        <fullName evidence="7">Glyoxylate carboligase</fullName>
    </submittedName>
</protein>
<dbReference type="GO" id="GO:0000287">
    <property type="term" value="F:magnesium ion binding"/>
    <property type="evidence" value="ECO:0007669"/>
    <property type="project" value="InterPro"/>
</dbReference>
<feature type="domain" description="Thiamine pyrophosphate enzyme N-terminal TPP-binding" evidence="6">
    <location>
        <begin position="4"/>
        <end position="73"/>
    </location>
</feature>
<keyword evidence="7" id="KW-0436">Ligase</keyword>
<dbReference type="GO" id="GO:0009099">
    <property type="term" value="P:L-valine biosynthetic process"/>
    <property type="evidence" value="ECO:0007669"/>
    <property type="project" value="TreeGrafter"/>
</dbReference>
<dbReference type="SUPFAM" id="SSF52467">
    <property type="entry name" value="DHS-like NAD/FAD-binding domain"/>
    <property type="match status" value="1"/>
</dbReference>
<dbReference type="SUPFAM" id="SSF52518">
    <property type="entry name" value="Thiamin diphosphate-binding fold (THDP-binding)"/>
    <property type="match status" value="2"/>
</dbReference>
<dbReference type="GO" id="GO:0005948">
    <property type="term" value="C:acetolactate synthase complex"/>
    <property type="evidence" value="ECO:0007669"/>
    <property type="project" value="TreeGrafter"/>
</dbReference>
<proteinExistence type="inferred from homology"/>
<reference evidence="7 8" key="1">
    <citation type="submission" date="2016-01" db="EMBL/GenBank/DDBJ databases">
        <authorList>
            <person name="Oliw E.H."/>
        </authorList>
    </citation>
    <scope>NUCLEOTIDE SEQUENCE [LARGE SCALE GENOMIC DNA]</scope>
    <source>
        <strain evidence="7">LMG 27134</strain>
    </source>
</reference>
<name>A0A158IAS3_9BURK</name>
<keyword evidence="2 3" id="KW-0786">Thiamine pyrophosphate</keyword>
<dbReference type="GO" id="GO:0050660">
    <property type="term" value="F:flavin adenine dinucleotide binding"/>
    <property type="evidence" value="ECO:0007669"/>
    <property type="project" value="TreeGrafter"/>
</dbReference>
<evidence type="ECO:0000256" key="2">
    <source>
        <dbReference type="ARBA" id="ARBA00023052"/>
    </source>
</evidence>
<dbReference type="Pfam" id="PF00205">
    <property type="entry name" value="TPP_enzyme_M"/>
    <property type="match status" value="1"/>
</dbReference>
<evidence type="ECO:0000256" key="3">
    <source>
        <dbReference type="RuleBase" id="RU362132"/>
    </source>
</evidence>
<dbReference type="CDD" id="cd00568">
    <property type="entry name" value="TPP_enzymes"/>
    <property type="match status" value="1"/>
</dbReference>
<dbReference type="AlphaFoldDB" id="A0A158IAS3"/>
<dbReference type="Gene3D" id="3.40.50.1220">
    <property type="entry name" value="TPP-binding domain"/>
    <property type="match status" value="1"/>
</dbReference>
<dbReference type="InterPro" id="IPR011766">
    <property type="entry name" value="TPP_enzyme_TPP-bd"/>
</dbReference>
<gene>
    <name evidence="7" type="ORF">AWB69_05658</name>
</gene>
<dbReference type="PANTHER" id="PTHR18968">
    <property type="entry name" value="THIAMINE PYROPHOSPHATE ENZYMES"/>
    <property type="match status" value="1"/>
</dbReference>
<dbReference type="Gene3D" id="3.40.50.970">
    <property type="match status" value="2"/>
</dbReference>